<dbReference type="InterPro" id="IPR003343">
    <property type="entry name" value="Big_2"/>
</dbReference>
<name>A0A9D1YY15_9BACT</name>
<feature type="domain" description="BIG2" evidence="1">
    <location>
        <begin position="32"/>
        <end position="112"/>
    </location>
</feature>
<sequence length="390" mass="42112">MKKISICLFAAAALLGIGCDDKVPEPGTLDVPVQSVTLDESLSNGVTLEVGQTLDAALKVHVEPYNATDLAETFYSSNVEVATVTAKGVVTAQKPGITMISIYVGGFEVYFTITVVDKIPVYIEEMVFVSQSKEVEIDSELNLMDQLSINPTDQNVGVIFESSNTDVATVDSNGVLHALKVGKTVITATPAAKENDSDPDISVTMEVQVIRTVTEDCDRTGWTISATSHSLPTTPTKNSVTAAFDDDANGTSNFGLTRPGKNSGGVNLSSQPDIQIWFVVDMTKTQKVNYLRIRHISTSQPDYGTRWHKFVEILGSDTGEDGSWNSIATNVNFDSMSSVLGNRDTGNVSIPTAEYRYLKFVGDKSCFDTTGNTAQINELYLGLESKITEE</sequence>
<dbReference type="Proteomes" id="UP000886844">
    <property type="component" value="Unassembled WGS sequence"/>
</dbReference>
<evidence type="ECO:0000313" key="2">
    <source>
        <dbReference type="EMBL" id="HIY67974.1"/>
    </source>
</evidence>
<evidence type="ECO:0000313" key="3">
    <source>
        <dbReference type="Proteomes" id="UP000886844"/>
    </source>
</evidence>
<dbReference type="Gene3D" id="2.60.40.1080">
    <property type="match status" value="2"/>
</dbReference>
<evidence type="ECO:0000259" key="1">
    <source>
        <dbReference type="SMART" id="SM00635"/>
    </source>
</evidence>
<reference evidence="2" key="2">
    <citation type="submission" date="2021-04" db="EMBL/GenBank/DDBJ databases">
        <authorList>
            <person name="Gilroy R."/>
        </authorList>
    </citation>
    <scope>NUCLEOTIDE SEQUENCE</scope>
    <source>
        <strain evidence="2">5134</strain>
    </source>
</reference>
<dbReference type="Gene3D" id="2.60.120.260">
    <property type="entry name" value="Galactose-binding domain-like"/>
    <property type="match status" value="1"/>
</dbReference>
<dbReference type="InterPro" id="IPR008964">
    <property type="entry name" value="Invasin/intimin_cell_adhesion"/>
</dbReference>
<organism evidence="2 3">
    <name type="scientific">Candidatus Alistipes intestinigallinarum</name>
    <dbReference type="NCBI Taxonomy" id="2838440"/>
    <lineage>
        <taxon>Bacteria</taxon>
        <taxon>Pseudomonadati</taxon>
        <taxon>Bacteroidota</taxon>
        <taxon>Bacteroidia</taxon>
        <taxon>Bacteroidales</taxon>
        <taxon>Rikenellaceae</taxon>
        <taxon>Alistipes</taxon>
    </lineage>
</organism>
<accession>A0A9D1YY15</accession>
<dbReference type="InterPro" id="IPR008979">
    <property type="entry name" value="Galactose-bd-like_sf"/>
</dbReference>
<proteinExistence type="predicted"/>
<dbReference type="SUPFAM" id="SSF49373">
    <property type="entry name" value="Invasin/intimin cell-adhesion fragments"/>
    <property type="match status" value="2"/>
</dbReference>
<dbReference type="PROSITE" id="PS51257">
    <property type="entry name" value="PROKAR_LIPOPROTEIN"/>
    <property type="match status" value="1"/>
</dbReference>
<gene>
    <name evidence="2" type="ORF">H9828_00995</name>
</gene>
<dbReference type="SMART" id="SM00635">
    <property type="entry name" value="BID_2"/>
    <property type="match status" value="2"/>
</dbReference>
<comment type="caution">
    <text evidence="2">The sequence shown here is derived from an EMBL/GenBank/DDBJ whole genome shotgun (WGS) entry which is preliminary data.</text>
</comment>
<dbReference type="Pfam" id="PF02368">
    <property type="entry name" value="Big_2"/>
    <property type="match status" value="2"/>
</dbReference>
<dbReference type="SUPFAM" id="SSF49785">
    <property type="entry name" value="Galactose-binding domain-like"/>
    <property type="match status" value="1"/>
</dbReference>
<dbReference type="EMBL" id="DXDA01000007">
    <property type="protein sequence ID" value="HIY67974.1"/>
    <property type="molecule type" value="Genomic_DNA"/>
</dbReference>
<reference evidence="2" key="1">
    <citation type="journal article" date="2021" name="PeerJ">
        <title>Extensive microbial diversity within the chicken gut microbiome revealed by metagenomics and culture.</title>
        <authorList>
            <person name="Gilroy R."/>
            <person name="Ravi A."/>
            <person name="Getino M."/>
            <person name="Pursley I."/>
            <person name="Horton D.L."/>
            <person name="Alikhan N.F."/>
            <person name="Baker D."/>
            <person name="Gharbi K."/>
            <person name="Hall N."/>
            <person name="Watson M."/>
            <person name="Adriaenssens E.M."/>
            <person name="Foster-Nyarko E."/>
            <person name="Jarju S."/>
            <person name="Secka A."/>
            <person name="Antonio M."/>
            <person name="Oren A."/>
            <person name="Chaudhuri R.R."/>
            <person name="La Ragione R."/>
            <person name="Hildebrand F."/>
            <person name="Pallen M.J."/>
        </authorList>
    </citation>
    <scope>NUCLEOTIDE SEQUENCE</scope>
    <source>
        <strain evidence="2">5134</strain>
    </source>
</reference>
<feature type="domain" description="BIG2" evidence="1">
    <location>
        <begin position="131"/>
        <end position="202"/>
    </location>
</feature>
<dbReference type="AlphaFoldDB" id="A0A9D1YY15"/>
<protein>
    <submittedName>
        <fullName evidence="2">Ig-like domain-containing protein</fullName>
    </submittedName>
</protein>